<dbReference type="AlphaFoldDB" id="A0A068S1Z3"/>
<gene>
    <name evidence="2" type="ORF">LCOR_06416.1</name>
</gene>
<dbReference type="EMBL" id="CBTN010000028">
    <property type="protein sequence ID" value="CDH55256.1"/>
    <property type="molecule type" value="Genomic_DNA"/>
</dbReference>
<evidence type="ECO:0000313" key="2">
    <source>
        <dbReference type="EMBL" id="CDH55256.1"/>
    </source>
</evidence>
<reference evidence="2" key="1">
    <citation type="submission" date="2013-08" db="EMBL/GenBank/DDBJ databases">
        <title>Gene expansion shapes genome architecture in the human pathogen Lichtheimia corymbifera: an evolutionary genomics analysis in the ancient terrestrial Mucorales (Mucoromycotina).</title>
        <authorList>
            <person name="Schwartze V.U."/>
            <person name="Winter S."/>
            <person name="Shelest E."/>
            <person name="Marcet-Houben M."/>
            <person name="Horn F."/>
            <person name="Wehner S."/>
            <person name="Hoffmann K."/>
            <person name="Riege K."/>
            <person name="Sammeth M."/>
            <person name="Nowrousian M."/>
            <person name="Valiante V."/>
            <person name="Linde J."/>
            <person name="Jacobsen I.D."/>
            <person name="Marz M."/>
            <person name="Brakhage A.A."/>
            <person name="Gabaldon T."/>
            <person name="Bocker S."/>
            <person name="Voigt K."/>
        </authorList>
    </citation>
    <scope>NUCLEOTIDE SEQUENCE [LARGE SCALE GENOMIC DNA]</scope>
    <source>
        <strain evidence="2">FSU 9682</strain>
    </source>
</reference>
<dbReference type="OrthoDB" id="2246594at2759"/>
<accession>A0A068S1Z3</accession>
<proteinExistence type="predicted"/>
<sequence>MRQTAFMTQDDMATFNERLARYYAGESPSSLPGSSMYNDDGNVRRAGTWSAGTTKSLKRNTTGRISHMVARTEKESRGFLERSWSKLFKSKKEKTNTAFSLSETSPVWYSQFSTNPSPTTAAAGQHKRSNMPSQYYDPPSSRIASVSA</sequence>
<organism evidence="2 3">
    <name type="scientific">Lichtheimia corymbifera JMRC:FSU:9682</name>
    <dbReference type="NCBI Taxonomy" id="1263082"/>
    <lineage>
        <taxon>Eukaryota</taxon>
        <taxon>Fungi</taxon>
        <taxon>Fungi incertae sedis</taxon>
        <taxon>Mucoromycota</taxon>
        <taxon>Mucoromycotina</taxon>
        <taxon>Mucoromycetes</taxon>
        <taxon>Mucorales</taxon>
        <taxon>Lichtheimiaceae</taxon>
        <taxon>Lichtheimia</taxon>
    </lineage>
</organism>
<dbReference type="VEuPathDB" id="FungiDB:LCOR_06416.1"/>
<comment type="caution">
    <text evidence="2">The sequence shown here is derived from an EMBL/GenBank/DDBJ whole genome shotgun (WGS) entry which is preliminary data.</text>
</comment>
<name>A0A068S1Z3_9FUNG</name>
<evidence type="ECO:0000256" key="1">
    <source>
        <dbReference type="SAM" id="MobiDB-lite"/>
    </source>
</evidence>
<feature type="region of interest" description="Disordered" evidence="1">
    <location>
        <begin position="112"/>
        <end position="148"/>
    </location>
</feature>
<protein>
    <submittedName>
        <fullName evidence="2">Uncharacterized protein</fullName>
    </submittedName>
</protein>
<feature type="compositionally biased region" description="Polar residues" evidence="1">
    <location>
        <begin position="112"/>
        <end position="122"/>
    </location>
</feature>
<dbReference type="Proteomes" id="UP000027586">
    <property type="component" value="Unassembled WGS sequence"/>
</dbReference>
<evidence type="ECO:0000313" key="3">
    <source>
        <dbReference type="Proteomes" id="UP000027586"/>
    </source>
</evidence>
<keyword evidence="3" id="KW-1185">Reference proteome</keyword>